<dbReference type="InterPro" id="IPR056494">
    <property type="entry name" value="DUF7108_C"/>
</dbReference>
<dbReference type="RefSeq" id="WP_070365325.1">
    <property type="nucleotide sequence ID" value="NZ_CP016070.1"/>
</dbReference>
<dbReference type="Proteomes" id="UP000185608">
    <property type="component" value="Chromosome"/>
</dbReference>
<gene>
    <name evidence="4" type="ORF">HSR6_1544</name>
    <name evidence="3" type="ORF">HTSR_1472</name>
</gene>
<proteinExistence type="predicted"/>
<dbReference type="STRING" id="1873524.HSR6_1544"/>
<dbReference type="AlphaFoldDB" id="A0A1D8S5L4"/>
<protein>
    <recommendedName>
        <fullName evidence="7">RnhA operon protein</fullName>
    </recommendedName>
</protein>
<dbReference type="EMBL" id="CP016804">
    <property type="protein sequence ID" value="APE95987.1"/>
    <property type="molecule type" value="Genomic_DNA"/>
</dbReference>
<evidence type="ECO:0008006" key="7">
    <source>
        <dbReference type="Google" id="ProtNLM"/>
    </source>
</evidence>
<reference evidence="6" key="2">
    <citation type="submission" date="2016-08" db="EMBL/GenBank/DDBJ databases">
        <title>Discovery of first anaerobic lithoheterotrophic haloarchae widely represented in hypersaline habitats.</title>
        <authorList>
            <person name="Sorokin D.Y."/>
            <person name="Kublanov I.V."/>
            <person name="Roman P."/>
            <person name="Sinninghe Damste J.S."/>
            <person name="Golyshin P.N."/>
            <person name="Rojo D."/>
            <person name="Ciordia S."/>
            <person name="Mena Md.C."/>
            <person name="Ferrer M."/>
            <person name="Smedile F."/>
            <person name="Messina E."/>
            <person name="La Cono V."/>
            <person name="Yakimov M.M."/>
        </authorList>
    </citation>
    <scope>NUCLEOTIDE SEQUENCE [LARGE SCALE GENOMIC DNA]</scope>
    <source>
        <strain evidence="6">HSR6</strain>
    </source>
</reference>
<sequence>MPELPEPVVETARAMTRALRRGTHQDPDALRDRRERLLARFDYTARVREDDSGPVLVCHPAAWLDDDGVFQPEAMESTAAAVERDLFEPAVEGGWATIEAHNRELAGEVQDRYGDPHGATATAFAEYMANHHEAPIEAASESAVKTFLTEYLPRNAWPTQAQKANAETSIRRLFDVAGEPVPLDRDRKR</sequence>
<dbReference type="Pfam" id="PF23420">
    <property type="entry name" value="DUF7108_C"/>
    <property type="match status" value="1"/>
</dbReference>
<dbReference type="GeneID" id="30418071"/>
<evidence type="ECO:0000259" key="2">
    <source>
        <dbReference type="Pfam" id="PF23420"/>
    </source>
</evidence>
<evidence type="ECO:0000313" key="4">
    <source>
        <dbReference type="EMBL" id="APE95987.1"/>
    </source>
</evidence>
<dbReference type="InterPro" id="IPR055532">
    <property type="entry name" value="DUF7108_N"/>
</dbReference>
<dbReference type="KEGG" id="hhsr:HSR6_1544"/>
<dbReference type="Proteomes" id="UP000186165">
    <property type="component" value="Chromosome"/>
</dbReference>
<name>A0A1D8S5L4_9EURY</name>
<dbReference type="KEGG" id="halh:HTSR_1472"/>
<evidence type="ECO:0000313" key="6">
    <source>
        <dbReference type="Proteomes" id="UP000186165"/>
    </source>
</evidence>
<feature type="domain" description="DUF7108" evidence="2">
    <location>
        <begin position="94"/>
        <end position="181"/>
    </location>
</feature>
<feature type="domain" description="DUF7108" evidence="1">
    <location>
        <begin position="3"/>
        <end position="86"/>
    </location>
</feature>
<dbReference type="Pfam" id="PF23418">
    <property type="entry name" value="DUF7108"/>
    <property type="match status" value="1"/>
</dbReference>
<reference evidence="4" key="3">
    <citation type="journal article" date="2017" name="ISME J.">
        <title>Discovery of anaerobic lithoheterotrophic haloarchaea, ubiquitous in hypersaline habitats.</title>
        <authorList>
            <person name="Sorokin D.Y."/>
            <person name="Messina E."/>
            <person name="Smedile F."/>
            <person name="Roman P."/>
            <person name="Damste J.S.S."/>
            <person name="Ciordia S."/>
            <person name="Mena M.C."/>
            <person name="Ferrer M."/>
            <person name="Golyshin P.N."/>
            <person name="Kublanov I.V."/>
            <person name="Samarov N.I."/>
            <person name="Toshchakov S.V."/>
            <person name="La Cono V."/>
            <person name="Yakimov M.M."/>
        </authorList>
    </citation>
    <scope>NUCLEOTIDE SEQUENCE</scope>
    <source>
        <strain evidence="4">HSR6</strain>
    </source>
</reference>
<evidence type="ECO:0000313" key="5">
    <source>
        <dbReference type="Proteomes" id="UP000185608"/>
    </source>
</evidence>
<organism evidence="3 5">
    <name type="scientific">Halodesulfurarchaeum formicicum</name>
    <dbReference type="NCBI Taxonomy" id="1873524"/>
    <lineage>
        <taxon>Archaea</taxon>
        <taxon>Methanobacteriati</taxon>
        <taxon>Methanobacteriota</taxon>
        <taxon>Stenosarchaea group</taxon>
        <taxon>Halobacteria</taxon>
        <taxon>Halobacteriales</taxon>
        <taxon>Halobacteriaceae</taxon>
        <taxon>Halodesulfurarchaeum</taxon>
    </lineage>
</organism>
<accession>A0A1D8S5L4</accession>
<reference evidence="3 5" key="1">
    <citation type="submission" date="2016-06" db="EMBL/GenBank/DDBJ databases">
        <title>Discovery of anaerobic lithoheterotrophic haloarchaeon capable of sulfur respiration by hydrogen and formate.</title>
        <authorList>
            <person name="Sorokin D.Y."/>
            <person name="Kublanov I.V."/>
            <person name="Roman P."/>
            <person name="Sinninghe Damste J.S."/>
            <person name="Golyshin P.N."/>
            <person name="Rojo D."/>
            <person name="Ciordia S."/>
            <person name="Mena Md.C."/>
            <person name="Ferrer M."/>
            <person name="Smedile F."/>
            <person name="Messina E."/>
            <person name="La Cono V."/>
            <person name="Yakimov M.M."/>
        </authorList>
    </citation>
    <scope>NUCLEOTIDE SEQUENCE [LARGE SCALE GENOMIC DNA]</scope>
    <source>
        <strain evidence="3 5">HTSR1</strain>
    </source>
</reference>
<evidence type="ECO:0000259" key="1">
    <source>
        <dbReference type="Pfam" id="PF23418"/>
    </source>
</evidence>
<evidence type="ECO:0000313" key="3">
    <source>
        <dbReference type="EMBL" id="AOW80648.1"/>
    </source>
</evidence>
<keyword evidence="6" id="KW-1185">Reference proteome</keyword>
<dbReference type="EMBL" id="CP016070">
    <property type="protein sequence ID" value="AOW80648.1"/>
    <property type="molecule type" value="Genomic_DNA"/>
</dbReference>
<dbReference type="OrthoDB" id="203809at2157"/>
<accession>A0A1J1ADX8</accession>